<name>A0A4Y7RHQ2_9FIRM</name>
<dbReference type="PRINTS" id="PR00884">
    <property type="entry name" value="RIBOSOMALHS6"/>
</dbReference>
<dbReference type="EMBL" id="QFGA01000001">
    <property type="protein sequence ID" value="TEB08290.1"/>
    <property type="molecule type" value="Genomic_DNA"/>
</dbReference>
<dbReference type="InterPro" id="IPR004038">
    <property type="entry name" value="Ribosomal_eL8/eL30/eS12/Gad45"/>
</dbReference>
<dbReference type="Gene3D" id="3.30.1330.30">
    <property type="match status" value="1"/>
</dbReference>
<evidence type="ECO:0000313" key="2">
    <source>
        <dbReference type="EMBL" id="TEB08290.1"/>
    </source>
</evidence>
<feature type="domain" description="Ribosomal protein eL8/eL30/eS12/Gadd45" evidence="1">
    <location>
        <begin position="4"/>
        <end position="82"/>
    </location>
</feature>
<keyword evidence="3" id="KW-1185">Reference proteome</keyword>
<dbReference type="RefSeq" id="WP_134220147.1">
    <property type="nucleotide sequence ID" value="NZ_QFGA01000001.1"/>
</dbReference>
<dbReference type="Proteomes" id="UP000298324">
    <property type="component" value="Unassembled WGS sequence"/>
</dbReference>
<dbReference type="AlphaFoldDB" id="A0A4Y7RHQ2"/>
<proteinExistence type="predicted"/>
<comment type="caution">
    <text evidence="2">The sequence shown here is derived from an EMBL/GenBank/DDBJ whole genome shotgun (WGS) entry which is preliminary data.</text>
</comment>
<protein>
    <submittedName>
        <fullName evidence="2">Ribosome-associated protein L7Ae-like protein</fullName>
    </submittedName>
</protein>
<dbReference type="Pfam" id="PF01248">
    <property type="entry name" value="Ribosomal_L7Ae"/>
    <property type="match status" value="1"/>
</dbReference>
<evidence type="ECO:0000259" key="1">
    <source>
        <dbReference type="Pfam" id="PF01248"/>
    </source>
</evidence>
<evidence type="ECO:0000313" key="3">
    <source>
        <dbReference type="Proteomes" id="UP000298324"/>
    </source>
</evidence>
<accession>A0A4Y7RHQ2</accession>
<dbReference type="SUPFAM" id="SSF55315">
    <property type="entry name" value="L30e-like"/>
    <property type="match status" value="1"/>
</dbReference>
<gene>
    <name evidence="2" type="primary">rplGB</name>
    <name evidence="2" type="ORF">Psch_01845</name>
</gene>
<sequence length="83" mass="8806">MAYKRLMAAKKRTVGSKETLKAIEKGRAKVVYVAQGADRHVIEPIIQASTAKGIPVIEVDSMLALGKACHIEVGCASAAVVEE</sequence>
<reference evidence="2 3" key="1">
    <citation type="journal article" date="2018" name="Environ. Microbiol.">
        <title>Novel energy conservation strategies and behaviour of Pelotomaculum schinkii driving syntrophic propionate catabolism.</title>
        <authorList>
            <person name="Hidalgo-Ahumada C.A.P."/>
            <person name="Nobu M.K."/>
            <person name="Narihiro T."/>
            <person name="Tamaki H."/>
            <person name="Liu W.T."/>
            <person name="Kamagata Y."/>
            <person name="Stams A.J.M."/>
            <person name="Imachi H."/>
            <person name="Sousa D.Z."/>
        </authorList>
    </citation>
    <scope>NUCLEOTIDE SEQUENCE [LARGE SCALE GENOMIC DNA]</scope>
    <source>
        <strain evidence="2 3">HH</strain>
    </source>
</reference>
<dbReference type="InterPro" id="IPR029064">
    <property type="entry name" value="Ribosomal_eL30-like_sf"/>
</dbReference>
<organism evidence="2 3">
    <name type="scientific">Pelotomaculum schinkii</name>
    <dbReference type="NCBI Taxonomy" id="78350"/>
    <lineage>
        <taxon>Bacteria</taxon>
        <taxon>Bacillati</taxon>
        <taxon>Bacillota</taxon>
        <taxon>Clostridia</taxon>
        <taxon>Eubacteriales</taxon>
        <taxon>Desulfotomaculaceae</taxon>
        <taxon>Pelotomaculum</taxon>
    </lineage>
</organism>